<dbReference type="Proteomes" id="UP000279236">
    <property type="component" value="Unassembled WGS sequence"/>
</dbReference>
<gene>
    <name evidence="2" type="ORF">EHS24_000349</name>
</gene>
<accession>A0A427Y9J8</accession>
<name>A0A427Y9J8_9TREE</name>
<feature type="region of interest" description="Disordered" evidence="1">
    <location>
        <begin position="33"/>
        <end position="57"/>
    </location>
</feature>
<evidence type="ECO:0000313" key="3">
    <source>
        <dbReference type="Proteomes" id="UP000279236"/>
    </source>
</evidence>
<evidence type="ECO:0000313" key="2">
    <source>
        <dbReference type="EMBL" id="RSH87831.1"/>
    </source>
</evidence>
<organism evidence="2 3">
    <name type="scientific">Apiotrichum porosum</name>
    <dbReference type="NCBI Taxonomy" id="105984"/>
    <lineage>
        <taxon>Eukaryota</taxon>
        <taxon>Fungi</taxon>
        <taxon>Dikarya</taxon>
        <taxon>Basidiomycota</taxon>
        <taxon>Agaricomycotina</taxon>
        <taxon>Tremellomycetes</taxon>
        <taxon>Trichosporonales</taxon>
        <taxon>Trichosporonaceae</taxon>
        <taxon>Apiotrichum</taxon>
    </lineage>
</organism>
<protein>
    <submittedName>
        <fullName evidence="2">Uncharacterized protein</fullName>
    </submittedName>
</protein>
<dbReference type="AlphaFoldDB" id="A0A427Y9J8"/>
<feature type="compositionally biased region" description="Gly residues" evidence="1">
    <location>
        <begin position="39"/>
        <end position="50"/>
    </location>
</feature>
<keyword evidence="3" id="KW-1185">Reference proteome</keyword>
<reference evidence="2 3" key="1">
    <citation type="submission" date="2018-11" db="EMBL/GenBank/DDBJ databases">
        <title>Genome sequence of Apiotrichum porosum DSM 27194.</title>
        <authorList>
            <person name="Aliyu H."/>
            <person name="Gorte O."/>
            <person name="Ochsenreither K."/>
        </authorList>
    </citation>
    <scope>NUCLEOTIDE SEQUENCE [LARGE SCALE GENOMIC DNA]</scope>
    <source>
        <strain evidence="2 3">DSM 27194</strain>
    </source>
</reference>
<evidence type="ECO:0000256" key="1">
    <source>
        <dbReference type="SAM" id="MobiDB-lite"/>
    </source>
</evidence>
<comment type="caution">
    <text evidence="2">The sequence shown here is derived from an EMBL/GenBank/DDBJ whole genome shotgun (WGS) entry which is preliminary data.</text>
</comment>
<sequence>MMASVLTAAQEQINSGAELQTLHDLVHMLPDNFEASGDTGKGSKGKGNGGCKDKKNQKGVTKWLQAWEKDLTPIPQELPAKVEAVTGNALFSRLEDMGPTNLTNMVLLAKGLRVTHLETMCEEEKAIFVTSLQVDLNTWRGRIHKDGCVRQGCHFETTELLAEDALPSPWSEHGGKVMCFAHFQEAVIAKKYVPLFATMLLTTSLVPDFSWYLHVLTTSPTALGTGATLENLGGTFLRCWGPFCSNEHRQCTASKASGSLTAGINKHIQVQVAKIQALATARRVLVTELPAEERHIFTADKSDALVQAPCGDRHVGQFGCRRFVGTHDKSTMFVVHNRTGQPICSPCASYLPGAIRTMDAFVGKTQNKERAAIVNALVTAVKSIRTDA</sequence>
<dbReference type="EMBL" id="RSCE01000001">
    <property type="protein sequence ID" value="RSH87831.1"/>
    <property type="molecule type" value="Genomic_DNA"/>
</dbReference>
<proteinExistence type="predicted"/>
<dbReference type="GeneID" id="39584892"/>
<dbReference type="RefSeq" id="XP_028480039.1">
    <property type="nucleotide sequence ID" value="XM_028616182.1"/>
</dbReference>